<name>A0A0E9SBU9_ANGAN</name>
<reference evidence="1" key="1">
    <citation type="submission" date="2014-11" db="EMBL/GenBank/DDBJ databases">
        <authorList>
            <person name="Amaro Gonzalez C."/>
        </authorList>
    </citation>
    <scope>NUCLEOTIDE SEQUENCE</scope>
</reference>
<sequence length="30" mass="3764">MHTQILMFSHHKLLHFIPYSVYIFKEIFKN</sequence>
<evidence type="ECO:0000313" key="1">
    <source>
        <dbReference type="EMBL" id="JAH37988.1"/>
    </source>
</evidence>
<proteinExistence type="predicted"/>
<dbReference type="EMBL" id="GBXM01070589">
    <property type="protein sequence ID" value="JAH37988.1"/>
    <property type="molecule type" value="Transcribed_RNA"/>
</dbReference>
<accession>A0A0E9SBU9</accession>
<organism evidence="1">
    <name type="scientific">Anguilla anguilla</name>
    <name type="common">European freshwater eel</name>
    <name type="synonym">Muraena anguilla</name>
    <dbReference type="NCBI Taxonomy" id="7936"/>
    <lineage>
        <taxon>Eukaryota</taxon>
        <taxon>Metazoa</taxon>
        <taxon>Chordata</taxon>
        <taxon>Craniata</taxon>
        <taxon>Vertebrata</taxon>
        <taxon>Euteleostomi</taxon>
        <taxon>Actinopterygii</taxon>
        <taxon>Neopterygii</taxon>
        <taxon>Teleostei</taxon>
        <taxon>Anguilliformes</taxon>
        <taxon>Anguillidae</taxon>
        <taxon>Anguilla</taxon>
    </lineage>
</organism>
<dbReference type="AlphaFoldDB" id="A0A0E9SBU9"/>
<reference evidence="1" key="2">
    <citation type="journal article" date="2015" name="Fish Shellfish Immunol.">
        <title>Early steps in the European eel (Anguilla anguilla)-Vibrio vulnificus interaction in the gills: Role of the RtxA13 toxin.</title>
        <authorList>
            <person name="Callol A."/>
            <person name="Pajuelo D."/>
            <person name="Ebbesson L."/>
            <person name="Teles M."/>
            <person name="MacKenzie S."/>
            <person name="Amaro C."/>
        </authorList>
    </citation>
    <scope>NUCLEOTIDE SEQUENCE</scope>
</reference>
<protein>
    <submittedName>
        <fullName evidence="1">Uncharacterized protein</fullName>
    </submittedName>
</protein>